<evidence type="ECO:0000313" key="2">
    <source>
        <dbReference type="Proteomes" id="UP000241854"/>
    </source>
</evidence>
<gene>
    <name evidence="1" type="ORF">CCS77_1699</name>
</gene>
<reference evidence="1 2" key="1">
    <citation type="journal article" date="2018" name="Emerg. Microbes Infect.">
        <title>Genomic analysis of oral Campylobacter concisus strains identified a potential bacterial molecular marker associated with active Crohn's disease.</title>
        <authorList>
            <person name="Liu F."/>
            <person name="Ma R."/>
            <person name="Tay C.Y.A."/>
            <person name="Octavia S."/>
            <person name="Lan R."/>
            <person name="Chung H.K.L."/>
            <person name="Riordan S.M."/>
            <person name="Grimm M.C."/>
            <person name="Leong R.W."/>
            <person name="Tanaka M.M."/>
            <person name="Connor S."/>
            <person name="Zhang L."/>
        </authorList>
    </citation>
    <scope>NUCLEOTIDE SEQUENCE [LARGE SCALE GENOMIC DNA]</scope>
    <source>
        <strain evidence="1 2">P2CDO4</strain>
    </source>
</reference>
<dbReference type="EMBL" id="CP021642">
    <property type="protein sequence ID" value="AVX44760.1"/>
    <property type="molecule type" value="Genomic_DNA"/>
</dbReference>
<organism evidence="1 2">
    <name type="scientific">Campylobacter concisus</name>
    <dbReference type="NCBI Taxonomy" id="199"/>
    <lineage>
        <taxon>Bacteria</taxon>
        <taxon>Pseudomonadati</taxon>
        <taxon>Campylobacterota</taxon>
        <taxon>Epsilonproteobacteria</taxon>
        <taxon>Campylobacterales</taxon>
        <taxon>Campylobacteraceae</taxon>
        <taxon>Campylobacter</taxon>
    </lineage>
</organism>
<accession>A0A2R4P269</accession>
<proteinExistence type="predicted"/>
<dbReference type="AlphaFoldDB" id="A0A2R4P269"/>
<name>A0A2R4P269_9BACT</name>
<sequence length="41" mass="4559">MQGKLLGCLQAKNSHIFIESFIVKFNVLNLHGLNLISSEVC</sequence>
<dbReference type="Proteomes" id="UP000241854">
    <property type="component" value="Chromosome"/>
</dbReference>
<evidence type="ECO:0000313" key="1">
    <source>
        <dbReference type="EMBL" id="AVX44760.1"/>
    </source>
</evidence>
<protein>
    <submittedName>
        <fullName evidence="1">Uncharacterized protein</fullName>
    </submittedName>
</protein>